<dbReference type="EMBL" id="UOFQ01000093">
    <property type="protein sequence ID" value="VAW88334.1"/>
    <property type="molecule type" value="Genomic_DNA"/>
</dbReference>
<dbReference type="InterPro" id="IPR003661">
    <property type="entry name" value="HisK_dim/P_dom"/>
</dbReference>
<evidence type="ECO:0008006" key="6">
    <source>
        <dbReference type="Google" id="ProtNLM"/>
    </source>
</evidence>
<dbReference type="Gene3D" id="1.10.287.130">
    <property type="match status" value="1"/>
</dbReference>
<dbReference type="PROSITE" id="PS50110">
    <property type="entry name" value="RESPONSE_REGULATORY"/>
    <property type="match status" value="2"/>
</dbReference>
<evidence type="ECO:0000256" key="1">
    <source>
        <dbReference type="ARBA" id="ARBA00022553"/>
    </source>
</evidence>
<proteinExistence type="predicted"/>
<dbReference type="SMART" id="SM00448">
    <property type="entry name" value="REC"/>
    <property type="match status" value="2"/>
</dbReference>
<dbReference type="PANTHER" id="PTHR45339:SF1">
    <property type="entry name" value="HYBRID SIGNAL TRANSDUCTION HISTIDINE KINASE J"/>
    <property type="match status" value="1"/>
</dbReference>
<feature type="domain" description="Histidine kinase" evidence="3">
    <location>
        <begin position="310"/>
        <end position="531"/>
    </location>
</feature>
<dbReference type="CDD" id="cd00082">
    <property type="entry name" value="HisKA"/>
    <property type="match status" value="1"/>
</dbReference>
<dbReference type="InterPro" id="IPR001789">
    <property type="entry name" value="Sig_transdc_resp-reg_receiver"/>
</dbReference>
<dbReference type="Gene3D" id="3.40.50.2300">
    <property type="match status" value="2"/>
</dbReference>
<dbReference type="CDD" id="cd17546">
    <property type="entry name" value="REC_hyHK_CKI1_RcsC-like"/>
    <property type="match status" value="1"/>
</dbReference>
<dbReference type="InterPro" id="IPR003594">
    <property type="entry name" value="HATPase_dom"/>
</dbReference>
<dbReference type="SUPFAM" id="SSF47384">
    <property type="entry name" value="Homodimeric domain of signal transducing histidine kinase"/>
    <property type="match status" value="1"/>
</dbReference>
<dbReference type="InterPro" id="IPR005467">
    <property type="entry name" value="His_kinase_dom"/>
</dbReference>
<dbReference type="CDD" id="cd16922">
    <property type="entry name" value="HATPase_EvgS-ArcB-TorS-like"/>
    <property type="match status" value="1"/>
</dbReference>
<dbReference type="SMART" id="SM00388">
    <property type="entry name" value="HisKA"/>
    <property type="match status" value="1"/>
</dbReference>
<dbReference type="CDD" id="cd00156">
    <property type="entry name" value="REC"/>
    <property type="match status" value="1"/>
</dbReference>
<dbReference type="FunFam" id="3.30.565.10:FF:000010">
    <property type="entry name" value="Sensor histidine kinase RcsC"/>
    <property type="match status" value="1"/>
</dbReference>
<reference evidence="5" key="1">
    <citation type="submission" date="2018-06" db="EMBL/GenBank/DDBJ databases">
        <authorList>
            <person name="Zhirakovskaya E."/>
        </authorList>
    </citation>
    <scope>NUCLEOTIDE SEQUENCE</scope>
</reference>
<dbReference type="PROSITE" id="PS50109">
    <property type="entry name" value="HIS_KIN"/>
    <property type="match status" value="1"/>
</dbReference>
<dbReference type="Pfam" id="PF00072">
    <property type="entry name" value="Response_reg"/>
    <property type="match status" value="2"/>
</dbReference>
<evidence type="ECO:0000259" key="4">
    <source>
        <dbReference type="PROSITE" id="PS50110"/>
    </source>
</evidence>
<dbReference type="SUPFAM" id="SSF55874">
    <property type="entry name" value="ATPase domain of HSP90 chaperone/DNA topoisomerase II/histidine kinase"/>
    <property type="match status" value="1"/>
</dbReference>
<dbReference type="PANTHER" id="PTHR45339">
    <property type="entry name" value="HYBRID SIGNAL TRANSDUCTION HISTIDINE KINASE J"/>
    <property type="match status" value="1"/>
</dbReference>
<dbReference type="Pfam" id="PF00512">
    <property type="entry name" value="HisKA"/>
    <property type="match status" value="1"/>
</dbReference>
<dbReference type="GO" id="GO:0000155">
    <property type="term" value="F:phosphorelay sensor kinase activity"/>
    <property type="evidence" value="ECO:0007669"/>
    <property type="project" value="InterPro"/>
</dbReference>
<evidence type="ECO:0000256" key="2">
    <source>
        <dbReference type="ARBA" id="ARBA00023012"/>
    </source>
</evidence>
<dbReference type="SMART" id="SM00387">
    <property type="entry name" value="HATPase_c"/>
    <property type="match status" value="1"/>
</dbReference>
<dbReference type="AlphaFoldDB" id="A0A3B1A3M5"/>
<gene>
    <name evidence="5" type="ORF">MNBD_GAMMA17-1395</name>
</gene>
<dbReference type="InterPro" id="IPR004358">
    <property type="entry name" value="Sig_transdc_His_kin-like_C"/>
</dbReference>
<keyword evidence="1" id="KW-0597">Phosphoprotein</keyword>
<organism evidence="5">
    <name type="scientific">hydrothermal vent metagenome</name>
    <dbReference type="NCBI Taxonomy" id="652676"/>
    <lineage>
        <taxon>unclassified sequences</taxon>
        <taxon>metagenomes</taxon>
        <taxon>ecological metagenomes</taxon>
    </lineage>
</organism>
<evidence type="ECO:0000313" key="5">
    <source>
        <dbReference type="EMBL" id="VAW88334.1"/>
    </source>
</evidence>
<protein>
    <recommendedName>
        <fullName evidence="6">Histidine kinase</fullName>
    </recommendedName>
</protein>
<accession>A0A3B1A3M5</accession>
<dbReference type="SUPFAM" id="SSF52172">
    <property type="entry name" value="CheY-like"/>
    <property type="match status" value="2"/>
</dbReference>
<feature type="domain" description="Response regulatory" evidence="4">
    <location>
        <begin position="558"/>
        <end position="677"/>
    </location>
</feature>
<dbReference type="InterPro" id="IPR011006">
    <property type="entry name" value="CheY-like_superfamily"/>
</dbReference>
<name>A0A3B1A3M5_9ZZZZ</name>
<keyword evidence="2" id="KW-0902">Two-component regulatory system</keyword>
<dbReference type="PRINTS" id="PR00344">
    <property type="entry name" value="BCTRLSENSOR"/>
</dbReference>
<dbReference type="Pfam" id="PF02518">
    <property type="entry name" value="HATPase_c"/>
    <property type="match status" value="1"/>
</dbReference>
<dbReference type="InterPro" id="IPR036890">
    <property type="entry name" value="HATPase_C_sf"/>
</dbReference>
<sequence>MDQSHKKNTKDIMEQSHSDSKKLSCIKNNIYLHISDKELENKLSQYVIDNGYNVIPLKEPIEFDTDHLTETHSVLLISSQFITHKTASKASSLGIPVITVSNEDTIESRIESVRNDGSYYIAQPIDKELLRSTIDKAMIPRSPHTYKILIIDDDEMLASFHEMIVRRAGMKTKIINSPLKSFTAIDEFKPDLILMDLYMPVCSGSELSRIIRQKEKYSGIPIIFLSTESDLNEQMAAMEFGGDDFLSKPVSPERLVATVSNRARRAIEANTISSDLKVIASELKTKTIDLDSALTTARSAEVLKSRLIATMSHEIRTPINGMLGILDKLINTELNPQQREFSEIVLSSTESLLSILNDTLDFSKLEAGKMTLENIEFAPVKTINQVHKLFEETASSKGINLRFENEANVPTTIYGDPVRLKQVLINLINNAIKFTDHGEITTSVSVKSNEDNHLVLLFKIIDQGVGLTINQQNSIFDEYSQAESSTSRTHGGTGLGLSICQKLSKIMGGEIGVSSNPGRGSTFWFTAKFSEHPSSSIRDTNDITIDTFPIDYSAQKPLVLIAEDNDVNQMIISSYLQKHGIASHIASNGEIAVTKKNSGHYDIIFMDCQMPVLDGYQATRIMRHQEESNDGIRTPIIAMTGNVLTGDREKCLNAGMDGYLSKPINKQKLAVLLEEFLGAENDS</sequence>
<evidence type="ECO:0000259" key="3">
    <source>
        <dbReference type="PROSITE" id="PS50109"/>
    </source>
</evidence>
<feature type="domain" description="Response regulatory" evidence="4">
    <location>
        <begin position="147"/>
        <end position="263"/>
    </location>
</feature>
<dbReference type="Gene3D" id="3.30.565.10">
    <property type="entry name" value="Histidine kinase-like ATPase, C-terminal domain"/>
    <property type="match status" value="1"/>
</dbReference>
<dbReference type="InterPro" id="IPR036097">
    <property type="entry name" value="HisK_dim/P_sf"/>
</dbReference>